<reference evidence="6 7" key="1">
    <citation type="journal article" date="2013" name="Genome Biol.">
        <title>Genome of Acanthamoeba castellanii highlights extensive lateral gene transfer and early evolution of tyrosine kinase signaling.</title>
        <authorList>
            <person name="Clarke M."/>
            <person name="Lohan A.J."/>
            <person name="Liu B."/>
            <person name="Lagkouvardos I."/>
            <person name="Roy S."/>
            <person name="Zafar N."/>
            <person name="Bertelli C."/>
            <person name="Schilde C."/>
            <person name="Kianianmomeni A."/>
            <person name="Burglin T.R."/>
            <person name="Frech C."/>
            <person name="Turcotte B."/>
            <person name="Kopec K.O."/>
            <person name="Synnott J.M."/>
            <person name="Choo C."/>
            <person name="Paponov I."/>
            <person name="Finkler A."/>
            <person name="Soon Heng Tan C."/>
            <person name="Hutchins A.P."/>
            <person name="Weinmeier T."/>
            <person name="Rattei T."/>
            <person name="Chu J.S."/>
            <person name="Gimenez G."/>
            <person name="Irimia M."/>
            <person name="Rigden D.J."/>
            <person name="Fitzpatrick D.A."/>
            <person name="Lorenzo-Morales J."/>
            <person name="Bateman A."/>
            <person name="Chiu C.H."/>
            <person name="Tang P."/>
            <person name="Hegemann P."/>
            <person name="Fromm H."/>
            <person name="Raoult D."/>
            <person name="Greub G."/>
            <person name="Miranda-Saavedra D."/>
            <person name="Chen N."/>
            <person name="Nash P."/>
            <person name="Ginger M.L."/>
            <person name="Horn M."/>
            <person name="Schaap P."/>
            <person name="Caler L."/>
            <person name="Loftus B."/>
        </authorList>
    </citation>
    <scope>NUCLEOTIDE SEQUENCE [LARGE SCALE GENOMIC DNA]</scope>
    <source>
        <strain evidence="6 7">Neff</strain>
    </source>
</reference>
<sequence length="345" mass="38762">MKGLLSPEVPLLVFYSDPAATQRGCGCTIQARDEEEEERTTTLQACECPTDACFTCGLDQEYANDEIEIEKGQNTQPTTSAPKRRPLHLLITVCMHGNEKTGLVAMNELIKEGAIPALLNQRGVYTKLTVMVGNPRAVAENKRFMEKNLNRIIHPTWFAREEQLYEVRRARLVARMGLSSDQWLDVHSTSSPCTAYALPTGNPQSEELAERLDIGLVISKLAHHTVEGGTSCDWALQHNKEGTREAIESAKRVIMSFIVGHRLFGEKRRYVSTNQVRVRKGFRYARRVQAFEHVAYNELLAMDDEVGEIRCPFEEGAVVIMPTSAPIVGEEAWFWGRQNLEIASV</sequence>
<dbReference type="SUPFAM" id="SSF53187">
    <property type="entry name" value="Zn-dependent exopeptidases"/>
    <property type="match status" value="1"/>
</dbReference>
<evidence type="ECO:0000256" key="2">
    <source>
        <dbReference type="ARBA" id="ARBA00022723"/>
    </source>
</evidence>
<dbReference type="GeneID" id="14925816"/>
<evidence type="ECO:0000313" key="7">
    <source>
        <dbReference type="Proteomes" id="UP000011083"/>
    </source>
</evidence>
<gene>
    <name evidence="6" type="ORF">ACA1_174490</name>
</gene>
<dbReference type="PANTHER" id="PTHR15162">
    <property type="entry name" value="ASPARTOACYLASE"/>
    <property type="match status" value="1"/>
</dbReference>
<evidence type="ECO:0000259" key="5">
    <source>
        <dbReference type="Pfam" id="PF24827"/>
    </source>
</evidence>
<dbReference type="Gene3D" id="3.40.630.10">
    <property type="entry name" value="Zn peptidases"/>
    <property type="match status" value="1"/>
</dbReference>
<dbReference type="RefSeq" id="XP_004356688.1">
    <property type="nucleotide sequence ID" value="XM_004356635.1"/>
</dbReference>
<feature type="domain" description="Succinylglutamate desuccinylase/Aspartoacylase catalytic" evidence="5">
    <location>
        <begin position="89"/>
        <end position="206"/>
    </location>
</feature>
<dbReference type="VEuPathDB" id="AmoebaDB:ACA1_174490"/>
<dbReference type="Proteomes" id="UP000011083">
    <property type="component" value="Unassembled WGS sequence"/>
</dbReference>
<keyword evidence="7" id="KW-1185">Reference proteome</keyword>
<dbReference type="EMBL" id="KB007811">
    <property type="protein sequence ID" value="ELR24788.1"/>
    <property type="molecule type" value="Genomic_DNA"/>
</dbReference>
<keyword evidence="2" id="KW-0479">Metal-binding</keyword>
<keyword evidence="3" id="KW-0378">Hydrolase</keyword>
<evidence type="ECO:0000256" key="1">
    <source>
        <dbReference type="ARBA" id="ARBA00001947"/>
    </source>
</evidence>
<protein>
    <recommendedName>
        <fullName evidence="5">Succinylglutamate desuccinylase/Aspartoacylase catalytic domain-containing protein</fullName>
    </recommendedName>
</protein>
<dbReference type="InterPro" id="IPR055438">
    <property type="entry name" value="AstE_AspA_cat"/>
</dbReference>
<dbReference type="Pfam" id="PF24827">
    <property type="entry name" value="AstE_AspA_cat"/>
    <property type="match status" value="1"/>
</dbReference>
<evidence type="ECO:0000256" key="4">
    <source>
        <dbReference type="ARBA" id="ARBA00022833"/>
    </source>
</evidence>
<dbReference type="PANTHER" id="PTHR15162:SF7">
    <property type="entry name" value="SUCCINYLGLUTAMATE DESUCCINYLASE"/>
    <property type="match status" value="1"/>
</dbReference>
<name>L8HJC0_ACACF</name>
<proteinExistence type="predicted"/>
<comment type="cofactor">
    <cofactor evidence="1">
        <name>Zn(2+)</name>
        <dbReference type="ChEBI" id="CHEBI:29105"/>
    </cofactor>
</comment>
<dbReference type="GO" id="GO:0005829">
    <property type="term" value="C:cytosol"/>
    <property type="evidence" value="ECO:0007669"/>
    <property type="project" value="TreeGrafter"/>
</dbReference>
<dbReference type="InterPro" id="IPR050178">
    <property type="entry name" value="AspA/AstE_fam"/>
</dbReference>
<evidence type="ECO:0000313" key="6">
    <source>
        <dbReference type="EMBL" id="ELR24788.1"/>
    </source>
</evidence>
<organism evidence="6 7">
    <name type="scientific">Acanthamoeba castellanii (strain ATCC 30010 / Neff)</name>
    <dbReference type="NCBI Taxonomy" id="1257118"/>
    <lineage>
        <taxon>Eukaryota</taxon>
        <taxon>Amoebozoa</taxon>
        <taxon>Discosea</taxon>
        <taxon>Longamoebia</taxon>
        <taxon>Centramoebida</taxon>
        <taxon>Acanthamoebidae</taxon>
        <taxon>Acanthamoeba</taxon>
    </lineage>
</organism>
<dbReference type="GO" id="GO:0046872">
    <property type="term" value="F:metal ion binding"/>
    <property type="evidence" value="ECO:0007669"/>
    <property type="project" value="UniProtKB-KW"/>
</dbReference>
<dbReference type="AlphaFoldDB" id="L8HJC0"/>
<dbReference type="GO" id="GO:0016788">
    <property type="term" value="F:hydrolase activity, acting on ester bonds"/>
    <property type="evidence" value="ECO:0007669"/>
    <property type="project" value="InterPro"/>
</dbReference>
<dbReference type="OrthoDB" id="8300214at2759"/>
<evidence type="ECO:0000256" key="3">
    <source>
        <dbReference type="ARBA" id="ARBA00022801"/>
    </source>
</evidence>
<keyword evidence="4" id="KW-0862">Zinc</keyword>
<dbReference type="OMA" id="GNEICGM"/>
<dbReference type="KEGG" id="acan:ACA1_174490"/>
<accession>L8HJC0</accession>